<accession>A0A9W7BJQ1</accession>
<dbReference type="OrthoDB" id="120976at2759"/>
<comment type="caution">
    <text evidence="2">The sequence shown here is derived from an EMBL/GenBank/DDBJ whole genome shotgun (WGS) entry which is preliminary data.</text>
</comment>
<dbReference type="InterPro" id="IPR032675">
    <property type="entry name" value="LRR_dom_sf"/>
</dbReference>
<organism evidence="2 3">
    <name type="scientific">Triparma strigata</name>
    <dbReference type="NCBI Taxonomy" id="1606541"/>
    <lineage>
        <taxon>Eukaryota</taxon>
        <taxon>Sar</taxon>
        <taxon>Stramenopiles</taxon>
        <taxon>Ochrophyta</taxon>
        <taxon>Bolidophyceae</taxon>
        <taxon>Parmales</taxon>
        <taxon>Triparmaceae</taxon>
        <taxon>Triparma</taxon>
    </lineage>
</organism>
<dbReference type="EMBL" id="BRXY01000348">
    <property type="protein sequence ID" value="GMH88897.1"/>
    <property type="molecule type" value="Genomic_DNA"/>
</dbReference>
<evidence type="ECO:0000313" key="3">
    <source>
        <dbReference type="Proteomes" id="UP001165085"/>
    </source>
</evidence>
<sequence length="837" mass="89752">MSSTEAKSKPGKAGATSPYAPAKKARSKVAKVPDAKAKKDEANKKKGEQAKNAAVKERGGGQSKFQRAYSEICTKKMSPPVQADNHVMSSLASQTPLIEITHENFGKAEVQALARLLNMPDLVRSVSGIVFKSNEKDKKKAASLARNQKKAAGGKKSKATKKEKEKGRGGDTGKDGKKEQGVAKKIVEKQTDDKAKEAKEAPQIVRPPAELVKTIAKLLFRASSMTQFSVVGVNLSLTDVRMLGRGLSLNKKISLESINFVRVPLGDKGLSELCPALCASGAESVRVVGCNVTDFGGVYIASIIRSHGSKRDEAIWSAGLRGAAVKAHSEECPEQIGRMGCLVLDFSHNRLGDNSAQVIGEALANDAWLLGLNVGGNLITEKGGRWLYEGLEKNSCLRALVTADNKSIGEEVEKLISDKITGTADTSAPSAAQLPVVMRAMKAWSRWRAGRPDPIDAKPIRAASPVRAASSSIPDRAGVGKKSPAKEKENKANEIQATEAKKSPITSPARTAAGVKRSVAPVSSSKTSKRTPPNVSGAPSPASTSKTPPPTPLSKKEALSAYNQTLSQISPSILDLYNSKFTSLDFKSSRLDVAHMMEMSSAPPLLVSTCSQVLTVLEIPHSDWNSICSQFGSLEVKRVALKRLQKFTAQELVWALTSKKVAKAIEDGNGVEVKSLEKISSFGGLLFKFLQTCRSMSSSVPPSILSAGKFLRSAYKSPVPKSLLNLPPKIEKKGKVVVVPSVKPTKKSKKPELLNQIEGENSDEIISKLGSMVTKLSTEINRLEKKISNQKKSPIKSPPKSPVKKVRSPKGTKGGDPEIMKEISKAVAERLKEIWTL</sequence>
<proteinExistence type="predicted"/>
<feature type="compositionally biased region" description="Low complexity" evidence="1">
    <location>
        <begin position="460"/>
        <end position="474"/>
    </location>
</feature>
<evidence type="ECO:0000313" key="2">
    <source>
        <dbReference type="EMBL" id="GMH88897.1"/>
    </source>
</evidence>
<evidence type="ECO:0000256" key="1">
    <source>
        <dbReference type="SAM" id="MobiDB-lite"/>
    </source>
</evidence>
<dbReference type="Proteomes" id="UP001165085">
    <property type="component" value="Unassembled WGS sequence"/>
</dbReference>
<dbReference type="AlphaFoldDB" id="A0A9W7BJQ1"/>
<feature type="region of interest" description="Disordered" evidence="1">
    <location>
        <begin position="137"/>
        <end position="201"/>
    </location>
</feature>
<feature type="region of interest" description="Disordered" evidence="1">
    <location>
        <begin position="786"/>
        <end position="820"/>
    </location>
</feature>
<dbReference type="PANTHER" id="PTHR24110">
    <property type="entry name" value="CENTROSOMAL PROTEIN OF 78 KDA"/>
    <property type="match status" value="1"/>
</dbReference>
<feature type="compositionally biased region" description="Basic residues" evidence="1">
    <location>
        <begin position="147"/>
        <end position="159"/>
    </location>
</feature>
<reference evidence="3" key="1">
    <citation type="journal article" date="2023" name="Commun. Biol.">
        <title>Genome analysis of Parmales, the sister group of diatoms, reveals the evolutionary specialization of diatoms from phago-mixotrophs to photoautotrophs.</title>
        <authorList>
            <person name="Ban H."/>
            <person name="Sato S."/>
            <person name="Yoshikawa S."/>
            <person name="Yamada K."/>
            <person name="Nakamura Y."/>
            <person name="Ichinomiya M."/>
            <person name="Sato N."/>
            <person name="Blanc-Mathieu R."/>
            <person name="Endo H."/>
            <person name="Kuwata A."/>
            <person name="Ogata H."/>
        </authorList>
    </citation>
    <scope>NUCLEOTIDE SEQUENCE [LARGE SCALE GENOMIC DNA]</scope>
    <source>
        <strain evidence="3">NIES 3701</strain>
    </source>
</reference>
<feature type="compositionally biased region" description="Polar residues" evidence="1">
    <location>
        <begin position="521"/>
        <end position="534"/>
    </location>
</feature>
<feature type="region of interest" description="Disordered" evidence="1">
    <location>
        <begin position="1"/>
        <end position="66"/>
    </location>
</feature>
<protein>
    <recommendedName>
        <fullName evidence="4">RNI-like protein</fullName>
    </recommendedName>
</protein>
<dbReference type="PANTHER" id="PTHR24110:SF3">
    <property type="entry name" value="CENTROSOMAL PROTEIN OF 78 KDA"/>
    <property type="match status" value="1"/>
</dbReference>
<feature type="compositionally biased region" description="Basic and acidic residues" evidence="1">
    <location>
        <begin position="31"/>
        <end position="59"/>
    </location>
</feature>
<name>A0A9W7BJQ1_9STRA</name>
<dbReference type="Gene3D" id="3.80.10.10">
    <property type="entry name" value="Ribonuclease Inhibitor"/>
    <property type="match status" value="2"/>
</dbReference>
<feature type="compositionally biased region" description="Basic and acidic residues" evidence="1">
    <location>
        <begin position="450"/>
        <end position="459"/>
    </location>
</feature>
<evidence type="ECO:0008006" key="4">
    <source>
        <dbReference type="Google" id="ProtNLM"/>
    </source>
</evidence>
<gene>
    <name evidence="2" type="ORF">TrST_g3667</name>
</gene>
<feature type="region of interest" description="Disordered" evidence="1">
    <location>
        <begin position="450"/>
        <end position="555"/>
    </location>
</feature>
<dbReference type="SUPFAM" id="SSF52047">
    <property type="entry name" value="RNI-like"/>
    <property type="match status" value="1"/>
</dbReference>
<feature type="compositionally biased region" description="Basic and acidic residues" evidence="1">
    <location>
        <begin position="160"/>
        <end position="200"/>
    </location>
</feature>
<keyword evidence="3" id="KW-1185">Reference proteome</keyword>